<keyword evidence="2" id="KW-1185">Reference proteome</keyword>
<dbReference type="Proteomes" id="UP000005666">
    <property type="component" value="Chromosome 11"/>
</dbReference>
<dbReference type="HOGENOM" id="CLU_1349705_0_0_1"/>
<proteinExistence type="predicted"/>
<evidence type="ECO:0000313" key="1">
    <source>
        <dbReference type="EMBL" id="CCE65315.1"/>
    </source>
</evidence>
<dbReference type="GeneID" id="11533314"/>
<name>G8BZI7_TETPH</name>
<reference evidence="1 2" key="1">
    <citation type="journal article" date="2011" name="Proc. Natl. Acad. Sci. U.S.A.">
        <title>Evolutionary erosion of yeast sex chromosomes by mating-type switching accidents.</title>
        <authorList>
            <person name="Gordon J.L."/>
            <person name="Armisen D."/>
            <person name="Proux-Wera E."/>
            <person name="Oheigeartaigh S.S."/>
            <person name="Byrne K.P."/>
            <person name="Wolfe K.H."/>
        </authorList>
    </citation>
    <scope>NUCLEOTIDE SEQUENCE [LARGE SCALE GENOMIC DNA]</scope>
    <source>
        <strain evidence="2">ATCC 24235 / CBS 4417 / NBRC 1672 / NRRL Y-8282 / UCD 70-5</strain>
    </source>
</reference>
<dbReference type="AlphaFoldDB" id="G8BZI7"/>
<gene>
    <name evidence="1" type="primary">TPHA0K01830</name>
    <name evidence="1" type="ordered locus">TPHA_0K01830</name>
</gene>
<accession>G8BZI7</accession>
<dbReference type="KEGG" id="tpf:TPHA_0K01830"/>
<dbReference type="EMBL" id="HE612866">
    <property type="protein sequence ID" value="CCE65315.1"/>
    <property type="molecule type" value="Genomic_DNA"/>
</dbReference>
<sequence>MLCNIHNTNGIVRNSCNILDHTVCSVNDASDGSIAQSAHLTLFNFEKICRVVVHIREFSSVFPVKQPYRNHCISQIRAFPSKKHFLFLAAHPVHSSLLYPSRAPSRHAFFKLSRACVRATLRPLKFHGLLLFRCSFGRFFALRFANAVFPNTDIFICLLFNFFLMGSPCAIPLNTDTVSSMLAYVPIFDFAIFQFFDFSKSST</sequence>
<evidence type="ECO:0000313" key="2">
    <source>
        <dbReference type="Proteomes" id="UP000005666"/>
    </source>
</evidence>
<dbReference type="RefSeq" id="XP_003687749.1">
    <property type="nucleotide sequence ID" value="XM_003687701.1"/>
</dbReference>
<organism evidence="1 2">
    <name type="scientific">Tetrapisispora phaffii (strain ATCC 24235 / CBS 4417 / NBRC 1672 / NRRL Y-8282 / UCD 70-5)</name>
    <name type="common">Yeast</name>
    <name type="synonym">Fabospora phaffii</name>
    <dbReference type="NCBI Taxonomy" id="1071381"/>
    <lineage>
        <taxon>Eukaryota</taxon>
        <taxon>Fungi</taxon>
        <taxon>Dikarya</taxon>
        <taxon>Ascomycota</taxon>
        <taxon>Saccharomycotina</taxon>
        <taxon>Saccharomycetes</taxon>
        <taxon>Saccharomycetales</taxon>
        <taxon>Saccharomycetaceae</taxon>
        <taxon>Tetrapisispora</taxon>
    </lineage>
</organism>
<protein>
    <submittedName>
        <fullName evidence="1">Uncharacterized protein</fullName>
    </submittedName>
</protein>